<reference evidence="3" key="1">
    <citation type="submission" date="2022-02" db="EMBL/GenBank/DDBJ databases">
        <title>Characterization of Tn125 harboring carbapenem-resistant Acinetobacter bereziniae clinical isolates.</title>
        <authorList>
            <person name="Wong N.-K."/>
            <person name="Pan Q."/>
        </authorList>
    </citation>
    <scope>NUCLEOTIDE SEQUENCE</scope>
    <source>
        <strain evidence="3">GD03393</strain>
    </source>
</reference>
<proteinExistence type="predicted"/>
<dbReference type="AlphaFoldDB" id="A0A8I1DIJ9"/>
<feature type="transmembrane region" description="Helical" evidence="2">
    <location>
        <begin position="109"/>
        <end position="136"/>
    </location>
</feature>
<organism evidence="3 4">
    <name type="scientific">Acinetobacter bereziniae</name>
    <name type="common">Acinetobacter genomosp. 10</name>
    <dbReference type="NCBI Taxonomy" id="106648"/>
    <lineage>
        <taxon>Bacteria</taxon>
        <taxon>Pseudomonadati</taxon>
        <taxon>Pseudomonadota</taxon>
        <taxon>Gammaproteobacteria</taxon>
        <taxon>Moraxellales</taxon>
        <taxon>Moraxellaceae</taxon>
        <taxon>Acinetobacter</taxon>
    </lineage>
</organism>
<evidence type="ECO:0000313" key="3">
    <source>
        <dbReference type="EMBL" id="UUN99082.1"/>
    </source>
</evidence>
<evidence type="ECO:0000313" key="4">
    <source>
        <dbReference type="Proteomes" id="UP000644140"/>
    </source>
</evidence>
<accession>A0A8I1DIJ9</accession>
<evidence type="ECO:0000256" key="2">
    <source>
        <dbReference type="SAM" id="Phobius"/>
    </source>
</evidence>
<name>A0A8I1DIJ9_ACIBZ</name>
<dbReference type="Proteomes" id="UP000644140">
    <property type="component" value="Chromosome"/>
</dbReference>
<keyword evidence="2" id="KW-0812">Transmembrane</keyword>
<keyword evidence="2" id="KW-0472">Membrane</keyword>
<keyword evidence="2" id="KW-1133">Transmembrane helix</keyword>
<feature type="compositionally biased region" description="Polar residues" evidence="1">
    <location>
        <begin position="53"/>
        <end position="64"/>
    </location>
</feature>
<protein>
    <submittedName>
        <fullName evidence="3">Zinc ribbon domain-containing protein</fullName>
    </submittedName>
</protein>
<dbReference type="EMBL" id="CP092085">
    <property type="protein sequence ID" value="UUN99082.1"/>
    <property type="molecule type" value="Genomic_DNA"/>
</dbReference>
<dbReference type="RefSeq" id="WP_151781027.1">
    <property type="nucleotide sequence ID" value="NZ_BKNL01000021.1"/>
</dbReference>
<sequence length="284" mass="31923">MKCPKCNAENINEAVKCGICGARLKHIKQNNIFTGSSNVESSVRRENKKASTPPKQGTPPESKTLTESLMDKNVSIEDKARIFLDSWQDKAKDTWGDTQNPKKKKNLKIVWILLAVFMFGPAVLGIVASVVIPAVMSVIGITNVDHSATDEDAEATDVATAAAEDINADNEIDSIKNQLFSRYSAVEEFQKDIEKYYQKTRKLPTQLKQLEPYTETGFSDYTYQYFAVGQNGSIVGLFRLEPEKKIYAVPEIRHKKIVGWTCYSIGIEDDLLKDCQYLDHDPFK</sequence>
<evidence type="ECO:0000256" key="1">
    <source>
        <dbReference type="SAM" id="MobiDB-lite"/>
    </source>
</evidence>
<gene>
    <name evidence="3" type="ORF">I9054_006425</name>
</gene>
<feature type="region of interest" description="Disordered" evidence="1">
    <location>
        <begin position="38"/>
        <end position="64"/>
    </location>
</feature>